<sequence>MFVMAALVTGHTRETVKVRNMSASGALVEGPTLPNPGTPCLLNRGEIALEAEVVWMKFGKAGLRFARRADVAQWLPSGRRSQSDVDDAVRQAKAAQAAPVQPHSRTVPPQAAPLFATELSREDVGQTAAAIEQLADQLAGDPDVVARYMTKLQSLDIAAQTLRKLAEQMP</sequence>
<feature type="region of interest" description="Disordered" evidence="1">
    <location>
        <begin position="77"/>
        <end position="108"/>
    </location>
</feature>
<dbReference type="EMBL" id="AP019389">
    <property type="protein sequence ID" value="BBI21697.1"/>
    <property type="molecule type" value="Genomic_DNA"/>
</dbReference>
<reference evidence="2 3" key="1">
    <citation type="submission" date="2019-01" db="EMBL/GenBank/DDBJ databases">
        <title>Complete genome sequence of Erythrobacter flavus KJ5.</title>
        <authorList>
            <person name="Kanesaki Y."/>
            <person name="Brotosudarmo T."/>
            <person name="Moriuchi R."/>
            <person name="Awai K."/>
        </authorList>
    </citation>
    <scope>NUCLEOTIDE SEQUENCE [LARGE SCALE GENOMIC DNA]</scope>
    <source>
        <strain evidence="2 3">KJ5</strain>
    </source>
</reference>
<dbReference type="SUPFAM" id="SSF141371">
    <property type="entry name" value="PilZ domain-like"/>
    <property type="match status" value="1"/>
</dbReference>
<organism evidence="2 3">
    <name type="scientific">Qipengyuania flava</name>
    <dbReference type="NCBI Taxonomy" id="192812"/>
    <lineage>
        <taxon>Bacteria</taxon>
        <taxon>Pseudomonadati</taxon>
        <taxon>Pseudomonadota</taxon>
        <taxon>Alphaproteobacteria</taxon>
        <taxon>Sphingomonadales</taxon>
        <taxon>Erythrobacteraceae</taxon>
        <taxon>Qipengyuania</taxon>
    </lineage>
</organism>
<keyword evidence="3" id="KW-1185">Reference proteome</keyword>
<protein>
    <recommendedName>
        <fullName evidence="4">PilZ domain-containing protein</fullName>
    </recommendedName>
</protein>
<feature type="compositionally biased region" description="Low complexity" evidence="1">
    <location>
        <begin position="91"/>
        <end position="101"/>
    </location>
</feature>
<name>A0A3T1CL32_9SPHN</name>
<feature type="compositionally biased region" description="Basic and acidic residues" evidence="1">
    <location>
        <begin position="81"/>
        <end position="90"/>
    </location>
</feature>
<proteinExistence type="predicted"/>
<evidence type="ECO:0000313" key="2">
    <source>
        <dbReference type="EMBL" id="BBI21697.1"/>
    </source>
</evidence>
<evidence type="ECO:0000256" key="1">
    <source>
        <dbReference type="SAM" id="MobiDB-lite"/>
    </source>
</evidence>
<gene>
    <name evidence="2" type="ORF">EKJ_25440</name>
</gene>
<accession>A0A3T1CL32</accession>
<dbReference type="AlphaFoldDB" id="A0A3T1CL32"/>
<evidence type="ECO:0008006" key="4">
    <source>
        <dbReference type="Google" id="ProtNLM"/>
    </source>
</evidence>
<evidence type="ECO:0000313" key="3">
    <source>
        <dbReference type="Proteomes" id="UP000290057"/>
    </source>
</evidence>
<dbReference type="Proteomes" id="UP000290057">
    <property type="component" value="Chromosome"/>
</dbReference>